<dbReference type="Proteomes" id="UP001151760">
    <property type="component" value="Unassembled WGS sequence"/>
</dbReference>
<keyword evidence="2" id="KW-1185">Reference proteome</keyword>
<evidence type="ECO:0000313" key="2">
    <source>
        <dbReference type="Proteomes" id="UP001151760"/>
    </source>
</evidence>
<reference evidence="1" key="2">
    <citation type="submission" date="2022-01" db="EMBL/GenBank/DDBJ databases">
        <authorList>
            <person name="Yamashiro T."/>
            <person name="Shiraishi A."/>
            <person name="Satake H."/>
            <person name="Nakayama K."/>
        </authorList>
    </citation>
    <scope>NUCLEOTIDE SEQUENCE</scope>
</reference>
<name>A0ABQ4ZYU2_9ASTR</name>
<organism evidence="1 2">
    <name type="scientific">Tanacetum coccineum</name>
    <dbReference type="NCBI Taxonomy" id="301880"/>
    <lineage>
        <taxon>Eukaryota</taxon>
        <taxon>Viridiplantae</taxon>
        <taxon>Streptophyta</taxon>
        <taxon>Embryophyta</taxon>
        <taxon>Tracheophyta</taxon>
        <taxon>Spermatophyta</taxon>
        <taxon>Magnoliopsida</taxon>
        <taxon>eudicotyledons</taxon>
        <taxon>Gunneridae</taxon>
        <taxon>Pentapetalae</taxon>
        <taxon>asterids</taxon>
        <taxon>campanulids</taxon>
        <taxon>Asterales</taxon>
        <taxon>Asteraceae</taxon>
        <taxon>Asteroideae</taxon>
        <taxon>Anthemideae</taxon>
        <taxon>Anthemidinae</taxon>
        <taxon>Tanacetum</taxon>
    </lineage>
</organism>
<evidence type="ECO:0000313" key="1">
    <source>
        <dbReference type="EMBL" id="GJS94461.1"/>
    </source>
</evidence>
<protein>
    <submittedName>
        <fullName evidence="1">Uncharacterized protein</fullName>
    </submittedName>
</protein>
<accession>A0ABQ4ZYU2</accession>
<proteinExistence type="predicted"/>
<dbReference type="EMBL" id="BQNB010011733">
    <property type="protein sequence ID" value="GJS94461.1"/>
    <property type="molecule type" value="Genomic_DNA"/>
</dbReference>
<sequence length="144" mass="16288">MKECKEKGLPPTDLKPAPLTNRILQEEDLEVEGLKAEIMTLQQGRSSTQYMKADDGKRIGRVKLQGARQLGTSTPRWHSSCQRIGRYEFKCEGVGRGAVVDGIVLEIEEFFADTEMLSYSDFRSFVLGTPEHTDLGSFIYKHFL</sequence>
<reference evidence="1" key="1">
    <citation type="journal article" date="2022" name="Int. J. Mol. Sci.">
        <title>Draft Genome of Tanacetum Coccineum: Genomic Comparison of Closely Related Tanacetum-Family Plants.</title>
        <authorList>
            <person name="Yamashiro T."/>
            <person name="Shiraishi A."/>
            <person name="Nakayama K."/>
            <person name="Satake H."/>
        </authorList>
    </citation>
    <scope>NUCLEOTIDE SEQUENCE</scope>
</reference>
<comment type="caution">
    <text evidence="1">The sequence shown here is derived from an EMBL/GenBank/DDBJ whole genome shotgun (WGS) entry which is preliminary data.</text>
</comment>
<gene>
    <name evidence="1" type="ORF">Tco_0801429</name>
</gene>